<dbReference type="SUPFAM" id="SSF81321">
    <property type="entry name" value="Family A G protein-coupled receptor-like"/>
    <property type="match status" value="1"/>
</dbReference>
<keyword evidence="1" id="KW-0472">Membrane</keyword>
<dbReference type="AlphaFoldDB" id="A0AAV5TL14"/>
<keyword evidence="1" id="KW-0812">Transmembrane</keyword>
<dbReference type="EMBL" id="BTSX01000004">
    <property type="protein sequence ID" value="GMS95021.1"/>
    <property type="molecule type" value="Genomic_DNA"/>
</dbReference>
<dbReference type="Gene3D" id="1.20.1070.10">
    <property type="entry name" value="Rhodopsin 7-helix transmembrane proteins"/>
    <property type="match status" value="1"/>
</dbReference>
<sequence>MQFASMAAFYSISWLSFRILPPLVGDSPQVWLFGITTLFVLLNSWSNAFVYLINNAEIKKTLRKTIKKGTQTSWTRGIGGRQASSTQ</sequence>
<comment type="caution">
    <text evidence="2">The sequence shown here is derived from an EMBL/GenBank/DDBJ whole genome shotgun (WGS) entry which is preliminary data.</text>
</comment>
<name>A0AAV5TL14_9BILA</name>
<dbReference type="PANTHER" id="PTHR22718:SF11">
    <property type="entry name" value="7TM GPCR SERPENTINE RECEPTOR CLASS X (SRX) DOMAIN-CONTAINING PROTEIN"/>
    <property type="match status" value="1"/>
</dbReference>
<evidence type="ECO:0000313" key="3">
    <source>
        <dbReference type="Proteomes" id="UP001432027"/>
    </source>
</evidence>
<organism evidence="2 3">
    <name type="scientific">Pristionchus entomophagus</name>
    <dbReference type="NCBI Taxonomy" id="358040"/>
    <lineage>
        <taxon>Eukaryota</taxon>
        <taxon>Metazoa</taxon>
        <taxon>Ecdysozoa</taxon>
        <taxon>Nematoda</taxon>
        <taxon>Chromadorea</taxon>
        <taxon>Rhabditida</taxon>
        <taxon>Rhabditina</taxon>
        <taxon>Diplogasteromorpha</taxon>
        <taxon>Diplogasteroidea</taxon>
        <taxon>Neodiplogasteridae</taxon>
        <taxon>Pristionchus</taxon>
    </lineage>
</organism>
<protein>
    <recommendedName>
        <fullName evidence="4">G protein-coupled receptor</fullName>
    </recommendedName>
</protein>
<gene>
    <name evidence="2" type="ORF">PENTCL1PPCAC_17197</name>
</gene>
<accession>A0AAV5TL14</accession>
<keyword evidence="1" id="KW-1133">Transmembrane helix</keyword>
<evidence type="ECO:0000313" key="2">
    <source>
        <dbReference type="EMBL" id="GMS95021.1"/>
    </source>
</evidence>
<proteinExistence type="predicted"/>
<evidence type="ECO:0000256" key="1">
    <source>
        <dbReference type="SAM" id="Phobius"/>
    </source>
</evidence>
<dbReference type="PANTHER" id="PTHR22718">
    <property type="entry name" value="SERPENTINE RECEPTOR, CLASS X"/>
    <property type="match status" value="1"/>
</dbReference>
<feature type="transmembrane region" description="Helical" evidence="1">
    <location>
        <begin position="30"/>
        <end position="53"/>
    </location>
</feature>
<evidence type="ECO:0008006" key="4">
    <source>
        <dbReference type="Google" id="ProtNLM"/>
    </source>
</evidence>
<reference evidence="2" key="1">
    <citation type="submission" date="2023-10" db="EMBL/GenBank/DDBJ databases">
        <title>Genome assembly of Pristionchus species.</title>
        <authorList>
            <person name="Yoshida K."/>
            <person name="Sommer R.J."/>
        </authorList>
    </citation>
    <scope>NUCLEOTIDE SEQUENCE</scope>
    <source>
        <strain evidence="2">RS0144</strain>
    </source>
</reference>
<keyword evidence="3" id="KW-1185">Reference proteome</keyword>
<dbReference type="Proteomes" id="UP001432027">
    <property type="component" value="Unassembled WGS sequence"/>
</dbReference>